<comment type="caution">
    <text evidence="13">The sequence shown here is derived from an EMBL/GenBank/DDBJ whole genome shotgun (WGS) entry which is preliminary data.</text>
</comment>
<dbReference type="GO" id="GO:0051484">
    <property type="term" value="P:isopentenyl diphosphate biosynthetic process, methylerythritol 4-phosphate pathway involved in terpenoid biosynthetic process"/>
    <property type="evidence" value="ECO:0007669"/>
    <property type="project" value="TreeGrafter"/>
</dbReference>
<evidence type="ECO:0000259" key="11">
    <source>
        <dbReference type="Pfam" id="PF08436"/>
    </source>
</evidence>
<dbReference type="PIRSF" id="PIRSF006205">
    <property type="entry name" value="Dxp_reductismrs"/>
    <property type="match status" value="1"/>
</dbReference>
<dbReference type="Proteomes" id="UP000823635">
    <property type="component" value="Unassembled WGS sequence"/>
</dbReference>
<evidence type="ECO:0000256" key="4">
    <source>
        <dbReference type="ARBA" id="ARBA00022857"/>
    </source>
</evidence>
<keyword evidence="9" id="KW-0460">Magnesium</keyword>
<dbReference type="InterPro" id="IPR026877">
    <property type="entry name" value="DXPR_C"/>
</dbReference>
<feature type="binding site" evidence="9">
    <location>
        <position position="123"/>
    </location>
    <ligand>
        <name>NADPH</name>
        <dbReference type="ChEBI" id="CHEBI:57783"/>
    </ligand>
</feature>
<evidence type="ECO:0000313" key="13">
    <source>
        <dbReference type="EMBL" id="MBO8428630.1"/>
    </source>
</evidence>
<evidence type="ECO:0000256" key="7">
    <source>
        <dbReference type="ARBA" id="ARBA00023229"/>
    </source>
</evidence>
<dbReference type="Pfam" id="PF13288">
    <property type="entry name" value="DXPR_C"/>
    <property type="match status" value="1"/>
</dbReference>
<keyword evidence="3 9" id="KW-0479">Metal-binding</keyword>
<feature type="domain" description="1-deoxy-D-xylulose 5-phosphate reductoisomerase C-terminal" evidence="11">
    <location>
        <begin position="145"/>
        <end position="227"/>
    </location>
</feature>
<feature type="binding site" evidence="9">
    <location>
        <position position="210"/>
    </location>
    <ligand>
        <name>1-deoxy-D-xylulose 5-phosphate</name>
        <dbReference type="ChEBI" id="CHEBI:57792"/>
    </ligand>
</feature>
<dbReference type="EMBL" id="JADINB010000038">
    <property type="protein sequence ID" value="MBO8428630.1"/>
    <property type="molecule type" value="Genomic_DNA"/>
</dbReference>
<dbReference type="InterPro" id="IPR036291">
    <property type="entry name" value="NAD(P)-bd_dom_sf"/>
</dbReference>
<feature type="binding site" evidence="9">
    <location>
        <position position="216"/>
    </location>
    <ligand>
        <name>1-deoxy-D-xylulose 5-phosphate</name>
        <dbReference type="ChEBI" id="CHEBI:57792"/>
    </ligand>
</feature>
<dbReference type="SUPFAM" id="SSF55347">
    <property type="entry name" value="Glyceraldehyde-3-phosphate dehydrogenase-like, C-terminal domain"/>
    <property type="match status" value="1"/>
</dbReference>
<dbReference type="Pfam" id="PF02670">
    <property type="entry name" value="DXP_reductoisom"/>
    <property type="match status" value="1"/>
</dbReference>
<keyword evidence="5 9" id="KW-0560">Oxidoreductase</keyword>
<name>A0A9D9GVF3_9BACT</name>
<dbReference type="AlphaFoldDB" id="A0A9D9GVF3"/>
<sequence>MKRKIAILGSTGSIGVQTLDVVEQHRDMFEVELLTANNNVELLAAQARKFNPNSVVICNGEHYGALSSLLKDEDTKVFAGIDSVVGLVKILNADIVVAAMVGFSGLLPTMEAIKSGKAVALANKETLVAAGALVTKAAKENKVPILPVDSEHSAIFQSLQGEKATVEKLILTASGGPFRNAGKDEIYNATREQALKHPNWNMGAKVTIDSASMMNKGLEMIEASWLFGVPAEQIDIVVHPQSIIHSMVQFSDGSVKAQMGMPDMRVPIQYALSYPYRLDLNTPRVDFPKLGELTFQAPDMERFPALSLAFEAHRAGGNMACIMNGANEAAVNAFLKGRILFGKIPEIIEKCMEKCSFVKNPSLEDIFETHRQAVCTAQDFCR</sequence>
<comment type="cofactor">
    <cofactor evidence="9">
        <name>Mg(2+)</name>
        <dbReference type="ChEBI" id="CHEBI:18420"/>
    </cofactor>
    <cofactor evidence="9">
        <name>Mn(2+)</name>
        <dbReference type="ChEBI" id="CHEBI:29035"/>
    </cofactor>
</comment>
<dbReference type="PANTHER" id="PTHR30525:SF0">
    <property type="entry name" value="1-DEOXY-D-XYLULOSE 5-PHOSPHATE REDUCTOISOMERASE, CHLOROPLASTIC"/>
    <property type="match status" value="1"/>
</dbReference>
<feature type="binding site" evidence="9">
    <location>
        <position position="150"/>
    </location>
    <ligand>
        <name>1-deoxy-D-xylulose 5-phosphate</name>
        <dbReference type="ChEBI" id="CHEBI:57792"/>
    </ligand>
</feature>
<evidence type="ECO:0000256" key="8">
    <source>
        <dbReference type="ARBA" id="ARBA00048543"/>
    </source>
</evidence>
<dbReference type="InterPro" id="IPR013644">
    <property type="entry name" value="DXP_reductoisomerase_C"/>
</dbReference>
<feature type="binding site" evidence="9">
    <location>
        <position position="39"/>
    </location>
    <ligand>
        <name>NADPH</name>
        <dbReference type="ChEBI" id="CHEBI:57783"/>
    </ligand>
</feature>
<gene>
    <name evidence="9" type="primary">dxr</name>
    <name evidence="13" type="ORF">IAC68_01690</name>
</gene>
<keyword evidence="4 9" id="KW-0521">NADP</keyword>
<feature type="binding site" evidence="9">
    <location>
        <position position="14"/>
    </location>
    <ligand>
        <name>NADPH</name>
        <dbReference type="ChEBI" id="CHEBI:57783"/>
    </ligand>
</feature>
<feature type="domain" description="DXP reductoisomerase C-terminal" evidence="12">
    <location>
        <begin position="259"/>
        <end position="373"/>
    </location>
</feature>
<dbReference type="GO" id="GO:0070402">
    <property type="term" value="F:NADPH binding"/>
    <property type="evidence" value="ECO:0007669"/>
    <property type="project" value="InterPro"/>
</dbReference>
<reference evidence="13" key="2">
    <citation type="journal article" date="2021" name="PeerJ">
        <title>Extensive microbial diversity within the chicken gut microbiome revealed by metagenomics and culture.</title>
        <authorList>
            <person name="Gilroy R."/>
            <person name="Ravi A."/>
            <person name="Getino M."/>
            <person name="Pursley I."/>
            <person name="Horton D.L."/>
            <person name="Alikhan N.F."/>
            <person name="Baker D."/>
            <person name="Gharbi K."/>
            <person name="Hall N."/>
            <person name="Watson M."/>
            <person name="Adriaenssens E.M."/>
            <person name="Foster-Nyarko E."/>
            <person name="Jarju S."/>
            <person name="Secka A."/>
            <person name="Antonio M."/>
            <person name="Oren A."/>
            <person name="Chaudhuri R.R."/>
            <person name="La Ragione R."/>
            <person name="Hildebrand F."/>
            <person name="Pallen M.J."/>
        </authorList>
    </citation>
    <scope>NUCLEOTIDE SEQUENCE</scope>
    <source>
        <strain evidence="13">15467</strain>
    </source>
</reference>
<dbReference type="FunFam" id="3.40.50.720:FF:000045">
    <property type="entry name" value="1-deoxy-D-xylulose 5-phosphate reductoisomerase"/>
    <property type="match status" value="1"/>
</dbReference>
<feature type="binding site" evidence="9">
    <location>
        <position position="219"/>
    </location>
    <ligand>
        <name>Mn(2+)</name>
        <dbReference type="ChEBI" id="CHEBI:29035"/>
    </ligand>
</feature>
<feature type="binding site" evidence="9">
    <location>
        <position position="151"/>
    </location>
    <ligand>
        <name>1-deoxy-D-xylulose 5-phosphate</name>
        <dbReference type="ChEBI" id="CHEBI:57792"/>
    </ligand>
</feature>
<comment type="catalytic activity">
    <reaction evidence="8">
        <text>2-C-methyl-D-erythritol 4-phosphate + NADP(+) = 1-deoxy-D-xylulose 5-phosphate + NADPH + H(+)</text>
        <dbReference type="Rhea" id="RHEA:13717"/>
        <dbReference type="ChEBI" id="CHEBI:15378"/>
        <dbReference type="ChEBI" id="CHEBI:57783"/>
        <dbReference type="ChEBI" id="CHEBI:57792"/>
        <dbReference type="ChEBI" id="CHEBI:58262"/>
        <dbReference type="ChEBI" id="CHEBI:58349"/>
        <dbReference type="EC" id="1.1.1.267"/>
    </reaction>
    <physiologicalReaction direction="right-to-left" evidence="8">
        <dbReference type="Rhea" id="RHEA:13719"/>
    </physiologicalReaction>
</comment>
<dbReference type="NCBIfam" id="TIGR00243">
    <property type="entry name" value="Dxr"/>
    <property type="match status" value="1"/>
</dbReference>
<feature type="binding site" evidence="9">
    <location>
        <position position="149"/>
    </location>
    <ligand>
        <name>Mn(2+)</name>
        <dbReference type="ChEBI" id="CHEBI:29035"/>
    </ligand>
</feature>
<evidence type="ECO:0000256" key="6">
    <source>
        <dbReference type="ARBA" id="ARBA00023211"/>
    </source>
</evidence>
<proteinExistence type="inferred from homology"/>
<feature type="binding site" evidence="9">
    <location>
        <position position="124"/>
    </location>
    <ligand>
        <name>1-deoxy-D-xylulose 5-phosphate</name>
        <dbReference type="ChEBI" id="CHEBI:57792"/>
    </ligand>
</feature>
<protein>
    <recommendedName>
        <fullName evidence="9">1-deoxy-D-xylulose 5-phosphate reductoisomerase</fullName>
        <shortName evidence="9">DXP reductoisomerase</shortName>
        <ecNumber evidence="9">1.1.1.267</ecNumber>
    </recommendedName>
    <alternativeName>
        <fullName evidence="9">1-deoxyxylulose-5-phosphate reductoisomerase</fullName>
    </alternativeName>
    <alternativeName>
        <fullName evidence="9">2-C-methyl-D-erythritol 4-phosphate synthase</fullName>
    </alternativeName>
</protein>
<dbReference type="SUPFAM" id="SSF69055">
    <property type="entry name" value="1-deoxy-D-xylulose-5-phosphate reductoisomerase, C-terminal domain"/>
    <property type="match status" value="1"/>
</dbReference>
<dbReference type="Gene3D" id="1.10.1740.10">
    <property type="match status" value="1"/>
</dbReference>
<evidence type="ECO:0000259" key="10">
    <source>
        <dbReference type="Pfam" id="PF02670"/>
    </source>
</evidence>
<dbReference type="InterPro" id="IPR013512">
    <property type="entry name" value="DXP_reductoisomerase_N"/>
</dbReference>
<organism evidence="13 14">
    <name type="scientific">Candidatus Egerieousia excrementavium</name>
    <dbReference type="NCBI Taxonomy" id="2840778"/>
    <lineage>
        <taxon>Bacteria</taxon>
        <taxon>Pseudomonadati</taxon>
        <taxon>Bacteroidota</taxon>
        <taxon>Bacteroidia</taxon>
        <taxon>Bacteroidales</taxon>
        <taxon>Candidatus Egerieousia</taxon>
    </lineage>
</organism>
<feature type="binding site" evidence="9">
    <location>
        <position position="197"/>
    </location>
    <ligand>
        <name>1-deoxy-D-xylulose 5-phosphate</name>
        <dbReference type="ChEBI" id="CHEBI:57792"/>
    </ligand>
</feature>
<feature type="binding site" evidence="9">
    <location>
        <position position="12"/>
    </location>
    <ligand>
        <name>NADPH</name>
        <dbReference type="ChEBI" id="CHEBI:57783"/>
    </ligand>
</feature>
<feature type="binding site" evidence="9">
    <location>
        <position position="151"/>
    </location>
    <ligand>
        <name>Mn(2+)</name>
        <dbReference type="ChEBI" id="CHEBI:29035"/>
    </ligand>
</feature>
<evidence type="ECO:0000256" key="3">
    <source>
        <dbReference type="ARBA" id="ARBA00022723"/>
    </source>
</evidence>
<feature type="binding site" evidence="9">
    <location>
        <position position="13"/>
    </location>
    <ligand>
        <name>NADPH</name>
        <dbReference type="ChEBI" id="CHEBI:57783"/>
    </ligand>
</feature>
<dbReference type="InterPro" id="IPR036169">
    <property type="entry name" value="DXPR_C_sf"/>
</dbReference>
<dbReference type="InterPro" id="IPR003821">
    <property type="entry name" value="DXP_reductoisomerase"/>
</dbReference>
<dbReference type="EC" id="1.1.1.267" evidence="9"/>
<feature type="binding site" evidence="9">
    <location>
        <position position="11"/>
    </location>
    <ligand>
        <name>NADPH</name>
        <dbReference type="ChEBI" id="CHEBI:57783"/>
    </ligand>
</feature>
<evidence type="ECO:0000256" key="5">
    <source>
        <dbReference type="ARBA" id="ARBA00023002"/>
    </source>
</evidence>
<feature type="binding site" evidence="9">
    <location>
        <position position="174"/>
    </location>
    <ligand>
        <name>1-deoxy-D-xylulose 5-phosphate</name>
        <dbReference type="ChEBI" id="CHEBI:57792"/>
    </ligand>
</feature>
<comment type="pathway">
    <text evidence="1 9">Isoprenoid biosynthesis; isopentenyl diphosphate biosynthesis via DXP pathway; isopentenyl diphosphate from 1-deoxy-D-xylulose 5-phosphate: step 1/6.</text>
</comment>
<evidence type="ECO:0000256" key="1">
    <source>
        <dbReference type="ARBA" id="ARBA00005094"/>
    </source>
</evidence>
<feature type="binding site" evidence="9">
    <location>
        <position position="203"/>
    </location>
    <ligand>
        <name>NADPH</name>
        <dbReference type="ChEBI" id="CHEBI:57783"/>
    </ligand>
</feature>
<keyword evidence="6 9" id="KW-0464">Manganese</keyword>
<feature type="domain" description="1-deoxy-D-xylulose 5-phosphate reductoisomerase N-terminal" evidence="10">
    <location>
        <begin position="5"/>
        <end position="131"/>
    </location>
</feature>
<dbReference type="SUPFAM" id="SSF51735">
    <property type="entry name" value="NAD(P)-binding Rossmann-fold domains"/>
    <property type="match status" value="1"/>
</dbReference>
<evidence type="ECO:0000259" key="12">
    <source>
        <dbReference type="Pfam" id="PF13288"/>
    </source>
</evidence>
<evidence type="ECO:0000256" key="9">
    <source>
        <dbReference type="HAMAP-Rule" id="MF_00183"/>
    </source>
</evidence>
<evidence type="ECO:0000256" key="2">
    <source>
        <dbReference type="ARBA" id="ARBA00006825"/>
    </source>
</evidence>
<feature type="binding site" evidence="9">
    <location>
        <position position="125"/>
    </location>
    <ligand>
        <name>NADPH</name>
        <dbReference type="ChEBI" id="CHEBI:57783"/>
    </ligand>
</feature>
<reference evidence="13" key="1">
    <citation type="submission" date="2020-10" db="EMBL/GenBank/DDBJ databases">
        <authorList>
            <person name="Gilroy R."/>
        </authorList>
    </citation>
    <scope>NUCLEOTIDE SEQUENCE</scope>
    <source>
        <strain evidence="13">15467</strain>
    </source>
</reference>
<comment type="function">
    <text evidence="9">Catalyzes the NADPH-dependent rearrangement and reduction of 1-deoxy-D-xylulose-5-phosphate (DXP) to 2-C-methyl-D-erythritol 4-phosphate (MEP).</text>
</comment>
<dbReference type="GO" id="GO:0030604">
    <property type="term" value="F:1-deoxy-D-xylulose-5-phosphate reductoisomerase activity"/>
    <property type="evidence" value="ECO:0007669"/>
    <property type="project" value="UniProtKB-UniRule"/>
</dbReference>
<feature type="binding site" evidence="9">
    <location>
        <position position="219"/>
    </location>
    <ligand>
        <name>1-deoxy-D-xylulose 5-phosphate</name>
        <dbReference type="ChEBI" id="CHEBI:57792"/>
    </ligand>
</feature>
<comment type="caution">
    <text evidence="9">Lacks conserved residue(s) required for the propagation of feature annotation.</text>
</comment>
<dbReference type="Pfam" id="PF08436">
    <property type="entry name" value="DXP_redisom_C"/>
    <property type="match status" value="1"/>
</dbReference>
<dbReference type="PANTHER" id="PTHR30525">
    <property type="entry name" value="1-DEOXY-D-XYLULOSE 5-PHOSPHATE REDUCTOISOMERASE"/>
    <property type="match status" value="1"/>
</dbReference>
<dbReference type="NCBIfam" id="NF009114">
    <property type="entry name" value="PRK12464.1"/>
    <property type="match status" value="1"/>
</dbReference>
<dbReference type="HAMAP" id="MF_00183">
    <property type="entry name" value="DXP_reductoisom"/>
    <property type="match status" value="1"/>
</dbReference>
<feature type="binding site" evidence="9">
    <location>
        <position position="215"/>
    </location>
    <ligand>
        <name>1-deoxy-D-xylulose 5-phosphate</name>
        <dbReference type="ChEBI" id="CHEBI:57792"/>
    </ligand>
</feature>
<evidence type="ECO:0000313" key="14">
    <source>
        <dbReference type="Proteomes" id="UP000823635"/>
    </source>
</evidence>
<dbReference type="Gene3D" id="3.40.50.720">
    <property type="entry name" value="NAD(P)-binding Rossmann-like Domain"/>
    <property type="match status" value="1"/>
</dbReference>
<accession>A0A9D9GVF3</accession>
<keyword evidence="7 9" id="KW-0414">Isoprene biosynthesis</keyword>
<comment type="similarity">
    <text evidence="2 9">Belongs to the DXR family.</text>
</comment>
<dbReference type="GO" id="GO:0030145">
    <property type="term" value="F:manganese ion binding"/>
    <property type="evidence" value="ECO:0007669"/>
    <property type="project" value="TreeGrafter"/>
</dbReference>